<organism evidence="2 3">
    <name type="scientific">Saccharothrix yanglingensis</name>
    <dbReference type="NCBI Taxonomy" id="659496"/>
    <lineage>
        <taxon>Bacteria</taxon>
        <taxon>Bacillati</taxon>
        <taxon>Actinomycetota</taxon>
        <taxon>Actinomycetes</taxon>
        <taxon>Pseudonocardiales</taxon>
        <taxon>Pseudonocardiaceae</taxon>
        <taxon>Saccharothrix</taxon>
    </lineage>
</organism>
<sequence>MRDPLAAQLSETDDGARPVPARGRLGTGLIVNGVRVAGPDLELHGPGDVVGLDERQVVRTEPTPGATAAEPEYLAAIDFDDPALPWRLTPLAPRPSDGLLRPWLVLVVVDTGEPGVAFAPRRADRLPVLTAPGRLLPPLADSPAWAHADVITAGDETVEDVLAGHPERAVSRLVCPTPLVSGRQYLACLVPAFAHGVAAGLGDEPTGDTTGPAWLPGAAEVRLPVYHSWRFTTGPGGDFLSLAAKLRATTPGDGRRRLAYCGADPELDAALGADPGIAPVLPALHPAGATPDRPVPAAWPLAMRVLLQRGETELAPPVYLGAHAGTPRGLPADTPPWLLTLNTDPRLRAAAGIGAQVVREEQEALMSAAWAQAAALGRANAELSRGSTARAVGDNLHRRHLAPTDPVGFARRLDAGGAGADDEADVVLQRTAPVLDRLPAATGTVAGELATQGAAAGAVTAAATRALRPTTVVARRAGATPAAPLVAPVSRLARAELPLFVPPAGDIAYPTFDWVNFRNFPRLSGDAVAGAWLWWRAWARPEARRPLVTPGRHGLMADVVTAEPNPRVPGGLLITVDRDLAPDGTCRVPGPSAFEVPPPDGFPAGAVLAAGALIRGRDSEPALALLYRRDEYVDGTYPQYRTHHLVRWITKLTPAGYGAASGLTEIGAARWQNTHPYWYDGSLSLSARRVASGPDELVVFVADERGVTGIASRPDGTITRGFSYFDERYHGRLAATTVAWVPPASREEQSEPTDVVVAWLREATDGWGGPVWELRYTGIRSFFGSPRPGQAVTAATIGPRLEGEENFPSLDLVVTEVGGGLDAQLLAHVTYPCTSPHDGGVQWRTVQVREVVSDTAFEPLPPPDVEPWPEVARPGDPAPPPPGPFPGPPPEALPVEQLPEPRPVPENLPAPAVIGLPAAGPRTRRIVGDVDETRRARVAAFADRFVVAAEAHQRRTVTEVTATPGDVWHEADYEVSSLAGEVSAALSPGATITRRVLDRIVLDGATLPEAPRGLTADGAEPDPLRPRFYEPVFTQPMSGPLLERFAELVAPGADALPPDGLALMTGNAELVAAYLAGVNTEFGRELVWRGYPSTGRATWFRRFFDTRGTTAGDDGDVLPIDRWGDRELREVATGAASGDGVTLLVRAELLRRFPNTVVQAVPAVRTAAGREPGGPAVNPTATGVLGDDLAVFTFPLDPADLSGHPDQGAAGWFFVFAEPPTQPRFGPQGAAPDWSRPGGPTAGGLLRLPHRVAIHASDLLDGAIA</sequence>
<comment type="caution">
    <text evidence="2">The sequence shown here is derived from an EMBL/GenBank/DDBJ whole genome shotgun (WGS) entry which is preliminary data.</text>
</comment>
<protein>
    <submittedName>
        <fullName evidence="2">Uncharacterized protein</fullName>
    </submittedName>
</protein>
<feature type="region of interest" description="Disordered" evidence="1">
    <location>
        <begin position="855"/>
        <end position="901"/>
    </location>
</feature>
<feature type="compositionally biased region" description="Pro residues" evidence="1">
    <location>
        <begin position="876"/>
        <end position="892"/>
    </location>
</feature>
<evidence type="ECO:0000313" key="3">
    <source>
        <dbReference type="Proteomes" id="UP001225605"/>
    </source>
</evidence>
<keyword evidence="3" id="KW-1185">Reference proteome</keyword>
<gene>
    <name evidence="2" type="ORF">CKY47_33625</name>
</gene>
<reference evidence="2 3" key="1">
    <citation type="submission" date="2017-06" db="EMBL/GenBank/DDBJ databases">
        <title>Cultured bacterium strain Saccharothrix yanglingensis Hhs.015.</title>
        <authorList>
            <person name="Xia Y."/>
        </authorList>
    </citation>
    <scope>NUCLEOTIDE SEQUENCE [LARGE SCALE GENOMIC DNA]</scope>
    <source>
        <strain evidence="2 3">Hhs.015</strain>
    </source>
</reference>
<name>A0ABU0XA19_9PSEU</name>
<evidence type="ECO:0000256" key="1">
    <source>
        <dbReference type="SAM" id="MobiDB-lite"/>
    </source>
</evidence>
<evidence type="ECO:0000313" key="2">
    <source>
        <dbReference type="EMBL" id="MDQ2588801.1"/>
    </source>
</evidence>
<feature type="region of interest" description="Disordered" evidence="1">
    <location>
        <begin position="1"/>
        <end position="21"/>
    </location>
</feature>
<proteinExistence type="predicted"/>
<dbReference type="EMBL" id="NSDM01000023">
    <property type="protein sequence ID" value="MDQ2588801.1"/>
    <property type="molecule type" value="Genomic_DNA"/>
</dbReference>
<accession>A0ABU0XA19</accession>
<dbReference type="Proteomes" id="UP001225605">
    <property type="component" value="Unassembled WGS sequence"/>
</dbReference>